<dbReference type="Proteomes" id="UP000006447">
    <property type="component" value="Unassembled WGS sequence"/>
</dbReference>
<sequence>MDVHIGEMDATVRAVDDRSLLSPDVIDAVTQAVLQRLDQRRADEARRHDDATPWASVRSGGC</sequence>
<dbReference type="PATRIC" id="fig|1165867.3.peg.6121"/>
<comment type="caution">
    <text evidence="2">The sequence shown here is derived from an EMBL/GenBank/DDBJ whole genome shotgun (WGS) entry which is preliminary data.</text>
</comment>
<accession>I0WDM0</accession>
<dbReference type="RefSeq" id="WP_007300288.1">
    <property type="nucleotide sequence ID" value="NZ_AJJH01000162.1"/>
</dbReference>
<evidence type="ECO:0000256" key="1">
    <source>
        <dbReference type="SAM" id="MobiDB-lite"/>
    </source>
</evidence>
<proteinExistence type="predicted"/>
<protein>
    <submittedName>
        <fullName evidence="2">Uncharacterized protein</fullName>
    </submittedName>
</protein>
<feature type="compositionally biased region" description="Basic and acidic residues" evidence="1">
    <location>
        <begin position="38"/>
        <end position="51"/>
    </location>
</feature>
<evidence type="ECO:0000313" key="3">
    <source>
        <dbReference type="Proteomes" id="UP000006447"/>
    </source>
</evidence>
<dbReference type="EMBL" id="AJJH01000162">
    <property type="protein sequence ID" value="EID74486.1"/>
    <property type="molecule type" value="Genomic_DNA"/>
</dbReference>
<reference evidence="2 3" key="1">
    <citation type="journal article" date="2012" name="J. Bacteriol.">
        <title>Draft genome sequence of the nitrophenol-degrading actinomycete Rhodococcus imtechensis RKJ300.</title>
        <authorList>
            <person name="Vikram S."/>
            <person name="Kumar S."/>
            <person name="Subramanian S."/>
            <person name="Raghava G.P."/>
        </authorList>
    </citation>
    <scope>NUCLEOTIDE SEQUENCE [LARGE SCALE GENOMIC DNA]</scope>
    <source>
        <strain evidence="2 3">RKJ300</strain>
    </source>
</reference>
<name>I0WDM0_RHOOP</name>
<organism evidence="2 3">
    <name type="scientific">Rhodococcus opacus RKJ300 = JCM 13270</name>
    <dbReference type="NCBI Taxonomy" id="1165867"/>
    <lineage>
        <taxon>Bacteria</taxon>
        <taxon>Bacillati</taxon>
        <taxon>Actinomycetota</taxon>
        <taxon>Actinomycetes</taxon>
        <taxon>Mycobacteriales</taxon>
        <taxon>Nocardiaceae</taxon>
        <taxon>Rhodococcus</taxon>
    </lineage>
</organism>
<gene>
    <name evidence="2" type="ORF">W59_29924</name>
</gene>
<dbReference type="AlphaFoldDB" id="I0WDM0"/>
<feature type="region of interest" description="Disordered" evidence="1">
    <location>
        <begin position="38"/>
        <end position="62"/>
    </location>
</feature>
<evidence type="ECO:0000313" key="2">
    <source>
        <dbReference type="EMBL" id="EID74486.1"/>
    </source>
</evidence>